<dbReference type="EMBL" id="LS483452">
    <property type="protein sequence ID" value="SQH75753.1"/>
    <property type="molecule type" value="Genomic_DNA"/>
</dbReference>
<accession>A0A330M2Y9</accession>
<organism evidence="1 2">
    <name type="scientific">Shewanella benthica</name>
    <dbReference type="NCBI Taxonomy" id="43661"/>
    <lineage>
        <taxon>Bacteria</taxon>
        <taxon>Pseudomonadati</taxon>
        <taxon>Pseudomonadota</taxon>
        <taxon>Gammaproteobacteria</taxon>
        <taxon>Alteromonadales</taxon>
        <taxon>Shewanellaceae</taxon>
        <taxon>Shewanella</taxon>
    </lineage>
</organism>
<evidence type="ECO:0000313" key="1">
    <source>
        <dbReference type="EMBL" id="SQH75753.1"/>
    </source>
</evidence>
<dbReference type="AlphaFoldDB" id="A0A330M2Y9"/>
<name>A0A330M2Y9_9GAMM</name>
<protein>
    <submittedName>
        <fullName evidence="1">Uncharacterized protein</fullName>
    </submittedName>
</protein>
<reference evidence="2" key="1">
    <citation type="submission" date="2018-06" db="EMBL/GenBank/DDBJ databases">
        <authorList>
            <person name="Cea G.-C."/>
            <person name="William W."/>
        </authorList>
    </citation>
    <scope>NUCLEOTIDE SEQUENCE [LARGE SCALE GENOMIC DNA]</scope>
    <source>
        <strain evidence="2">DB21MT-2</strain>
    </source>
</reference>
<sequence length="58" mass="6642">MPQKGITISLTMRRELKALRGSELIINLMELVFIPVTDNRCPAMVIMATHTNDTLMRR</sequence>
<dbReference type="Proteomes" id="UP000250123">
    <property type="component" value="Chromosome SHEWBE"/>
</dbReference>
<proteinExistence type="predicted"/>
<dbReference type="KEGG" id="sbk:SHEWBE_1787"/>
<evidence type="ECO:0000313" key="2">
    <source>
        <dbReference type="Proteomes" id="UP000250123"/>
    </source>
</evidence>
<gene>
    <name evidence="1" type="ORF">SHEWBE_1787</name>
</gene>